<evidence type="ECO:0000313" key="2">
    <source>
        <dbReference type="EMBL" id="AZB71383.1"/>
    </source>
</evidence>
<dbReference type="RefSeq" id="WP_208674641.1">
    <property type="nucleotide sequence ID" value="NZ_CP030139.2"/>
</dbReference>
<gene>
    <name evidence="2" type="ORF">DOP62_00370</name>
</gene>
<dbReference type="AlphaFoldDB" id="A0AAN1UTC4"/>
<dbReference type="EMBL" id="CP030139">
    <property type="protein sequence ID" value="AZB71383.1"/>
    <property type="molecule type" value="Genomic_DNA"/>
</dbReference>
<reference evidence="2 3" key="1">
    <citation type="journal article" date="2018" name="Sci. Rep.">
        <title>Genome Features and Biochemical Characteristics of a Robust, Fast Growing and Naturally Transformable Cyanobacterium Synechococcus elongatus PCC 11801 Isolated from India.</title>
        <authorList>
            <person name="Jaiswal D."/>
            <person name="Sengupta A."/>
            <person name="Sohoni S."/>
            <person name="Sengupta S."/>
            <person name="Phadnavis A.G."/>
            <person name="Pakrasi H.B."/>
            <person name="Wangikar P.P."/>
        </authorList>
    </citation>
    <scope>NUCLEOTIDE SEQUENCE [LARGE SCALE GENOMIC DNA]</scope>
    <source>
        <strain evidence="2 3">PCC 11801</strain>
    </source>
</reference>
<proteinExistence type="predicted"/>
<protein>
    <submittedName>
        <fullName evidence="2">Uncharacterized protein</fullName>
    </submittedName>
</protein>
<name>A0AAN1UTC4_SYNEL</name>
<feature type="region of interest" description="Disordered" evidence="1">
    <location>
        <begin position="48"/>
        <end position="69"/>
    </location>
</feature>
<evidence type="ECO:0000256" key="1">
    <source>
        <dbReference type="SAM" id="MobiDB-lite"/>
    </source>
</evidence>
<evidence type="ECO:0000313" key="3">
    <source>
        <dbReference type="Proteomes" id="UP000267249"/>
    </source>
</evidence>
<dbReference type="Proteomes" id="UP000267249">
    <property type="component" value="Chromosome"/>
</dbReference>
<organism evidence="2 3">
    <name type="scientific">Synechococcus elongatus PCC 11801</name>
    <dbReference type="NCBI Taxonomy" id="2219813"/>
    <lineage>
        <taxon>Bacteria</taxon>
        <taxon>Bacillati</taxon>
        <taxon>Cyanobacteriota</taxon>
        <taxon>Cyanophyceae</taxon>
        <taxon>Synechococcales</taxon>
        <taxon>Synechococcaceae</taxon>
        <taxon>Synechococcus</taxon>
    </lineage>
</organism>
<accession>A0AAN1UTC4</accession>
<sequence length="113" mass="11472">MVLGKLFGKKEKFFLEIEPTTSSSESTAEEAAPSAPVAAITSAEAPAATAAVTTTPEPAAAPASAPVAETPAKEIPNVTFAADLSVPAINTGRRLPGPSLDPFAQIASEVVRR</sequence>